<accession>A0A2K1Q407</accession>
<dbReference type="EMBL" id="NPZB01000001">
    <property type="protein sequence ID" value="PNS09775.1"/>
    <property type="molecule type" value="Genomic_DNA"/>
</dbReference>
<dbReference type="OrthoDB" id="9052589at2"/>
<proteinExistence type="predicted"/>
<dbReference type="Pfam" id="PF18145">
    <property type="entry name" value="SAVED"/>
    <property type="match status" value="1"/>
</dbReference>
<evidence type="ECO:0000313" key="3">
    <source>
        <dbReference type="EMBL" id="PNS09775.1"/>
    </source>
</evidence>
<dbReference type="NCBIfam" id="NF033611">
    <property type="entry name" value="SAVED"/>
    <property type="match status" value="1"/>
</dbReference>
<feature type="domain" description="SMODS-associated and fused to various effectors" evidence="2">
    <location>
        <begin position="208"/>
        <end position="388"/>
    </location>
</feature>
<dbReference type="RefSeq" id="WP_129588393.1">
    <property type="nucleotide sequence ID" value="NZ_NPZB01000001.1"/>
</dbReference>
<evidence type="ECO:0000313" key="4">
    <source>
        <dbReference type="Proteomes" id="UP000236220"/>
    </source>
</evidence>
<dbReference type="Proteomes" id="UP000236220">
    <property type="component" value="Unassembled WGS sequence"/>
</dbReference>
<evidence type="ECO:0000256" key="1">
    <source>
        <dbReference type="SAM" id="MobiDB-lite"/>
    </source>
</evidence>
<organism evidence="3 4">
    <name type="scientific">Solilutibacter silvestris</name>
    <dbReference type="NCBI Taxonomy" id="1645665"/>
    <lineage>
        <taxon>Bacteria</taxon>
        <taxon>Pseudomonadati</taxon>
        <taxon>Pseudomonadota</taxon>
        <taxon>Gammaproteobacteria</taxon>
        <taxon>Lysobacterales</taxon>
        <taxon>Lysobacteraceae</taxon>
        <taxon>Solilutibacter</taxon>
    </lineage>
</organism>
<reference evidence="3 4" key="1">
    <citation type="submission" date="2017-08" db="EMBL/GenBank/DDBJ databases">
        <title>Lysobacter sylvestris genome.</title>
        <authorList>
            <person name="Zhang D.-C."/>
            <person name="Albuquerque L."/>
            <person name="Franca L."/>
            <person name="Froufe H.J.C."/>
            <person name="Barroso C."/>
            <person name="Egas C."/>
            <person name="Da Costa M."/>
            <person name="Margesin R."/>
        </authorList>
    </citation>
    <scope>NUCLEOTIDE SEQUENCE [LARGE SCALE GENOMIC DNA]</scope>
    <source>
        <strain evidence="3 4">AM20-91</strain>
    </source>
</reference>
<sequence length="401" mass="44761">MPPKSPAQTKRAASRARNKRHDVPERVKLLVWIRAAGHCEQCGADLTVDLRSGRDVKLGDVAHIAPASPDGPRAFEDYTSEEAEHLSSDPENLLLLCPGDHRRTDRSPDAYPISDLRQHHLSHIAQIRHAAQRGETQRAQGLIILGQHWATENVIRPRDLQEAMLAEGLWAEVDPVVHVLPEPGRNGRDELYWQSVERSIDEQLEDRLTKRTSKAGDPLNLCVAGVADIPSLIRVGRQLGDRSNRFLYSRDRQYILRWPDPLAPPPEFLYVPPGDREGPIALVLSLSAEVPQRDVLAALPSSRIASFTTLQPRYDLLQSRAAIHAFRKELQVRLSQLEAESDQPIHVFTAIPAALAIEFGALLSTQHAHRYVIYDREGESNAFAVAMELGPRRAPTINQAA</sequence>
<dbReference type="InterPro" id="IPR040836">
    <property type="entry name" value="SAVED"/>
</dbReference>
<gene>
    <name evidence="3" type="ORF">Lysil_1404</name>
</gene>
<comment type="caution">
    <text evidence="3">The sequence shown here is derived from an EMBL/GenBank/DDBJ whole genome shotgun (WGS) entry which is preliminary data.</text>
</comment>
<protein>
    <recommendedName>
        <fullName evidence="2">SMODS-associated and fused to various effectors domain-containing protein</fullName>
    </recommendedName>
</protein>
<dbReference type="AlphaFoldDB" id="A0A2K1Q407"/>
<keyword evidence="4" id="KW-1185">Reference proteome</keyword>
<feature type="region of interest" description="Disordered" evidence="1">
    <location>
        <begin position="1"/>
        <end position="21"/>
    </location>
</feature>
<evidence type="ECO:0000259" key="2">
    <source>
        <dbReference type="Pfam" id="PF18145"/>
    </source>
</evidence>
<name>A0A2K1Q407_9GAMM</name>